<name>A0ABD4XHT0_WEIPA</name>
<organism evidence="1 2">
    <name type="scientific">Weissella paramesenteroides</name>
    <name type="common">Leuconostoc paramesenteroides</name>
    <dbReference type="NCBI Taxonomy" id="1249"/>
    <lineage>
        <taxon>Bacteria</taxon>
        <taxon>Bacillati</taxon>
        <taxon>Bacillota</taxon>
        <taxon>Bacilli</taxon>
        <taxon>Lactobacillales</taxon>
        <taxon>Lactobacillaceae</taxon>
        <taxon>Weissella</taxon>
    </lineage>
</organism>
<sequence>MIYDNVKHPKHYLLSDGTEVKDHINSIVGDMLGRSAWKAANVIKYVARADKKNGLEDLKKCREYVDMLIADKETANDTKVHRVQHKHA</sequence>
<evidence type="ECO:0000313" key="1">
    <source>
        <dbReference type="EMBL" id="MDF8370520.1"/>
    </source>
</evidence>
<dbReference type="InterPro" id="IPR021739">
    <property type="entry name" value="SaV-like"/>
</dbReference>
<dbReference type="Pfam" id="PF11753">
    <property type="entry name" value="DUF3310"/>
    <property type="match status" value="1"/>
</dbReference>
<reference evidence="1 2" key="1">
    <citation type="submission" date="2020-03" db="EMBL/GenBank/DDBJ databases">
        <title>Comparative genomics of Weissella paramesenteroides.</title>
        <authorList>
            <person name="Kant R."/>
            <person name="Takala T."/>
            <person name="Saris P."/>
        </authorList>
    </citation>
    <scope>NUCLEOTIDE SEQUENCE [LARGE SCALE GENOMIC DNA]</scope>
    <source>
        <strain evidence="1 2">SJ27-4</strain>
    </source>
</reference>
<dbReference type="Proteomes" id="UP001215461">
    <property type="component" value="Unassembled WGS sequence"/>
</dbReference>
<protein>
    <submittedName>
        <fullName evidence="1">DUF3310 domain-containing protein</fullName>
    </submittedName>
</protein>
<dbReference type="EMBL" id="JAANXN010000002">
    <property type="protein sequence ID" value="MDF8370520.1"/>
    <property type="molecule type" value="Genomic_DNA"/>
</dbReference>
<comment type="caution">
    <text evidence="1">The sequence shown here is derived from an EMBL/GenBank/DDBJ whole genome shotgun (WGS) entry which is preliminary data.</text>
</comment>
<gene>
    <name evidence="1" type="ORF">G9403_02430</name>
</gene>
<proteinExistence type="predicted"/>
<dbReference type="RefSeq" id="WP_277361965.1">
    <property type="nucleotide sequence ID" value="NZ_JAANXN010000002.1"/>
</dbReference>
<dbReference type="AlphaFoldDB" id="A0ABD4XHT0"/>
<accession>A0ABD4XHT0</accession>
<evidence type="ECO:0000313" key="2">
    <source>
        <dbReference type="Proteomes" id="UP001215461"/>
    </source>
</evidence>